<proteinExistence type="predicted"/>
<sequence length="219" mass="25926">MAKKKNITADDIVSFYMDYVLENEKEPSSIYKFSKTNNFEESIFYKYFNSFETLEKHIFNAFFNHTIKALEADEAYATYDNRTKLLSFYYTFFEMLTANRSYVVYALNKHKNKLKSVSMLSKLKESFGHYISSLEIKTIDLKQEKLEKIQNKTIMESGWIQLIITLKFWLDDTSSSFEKTDIFIEKSVNTTFDLLDTKPLQSIIDLGKFIYKEKINMNI</sequence>
<evidence type="ECO:0000313" key="2">
    <source>
        <dbReference type="EMBL" id="SFW25550.1"/>
    </source>
</evidence>
<dbReference type="AlphaFoldDB" id="A0A1K1MUB1"/>
<dbReference type="InterPro" id="IPR036271">
    <property type="entry name" value="Tet_transcr_reg_TetR-rel_C_sf"/>
</dbReference>
<dbReference type="RefSeq" id="WP_072302472.1">
    <property type="nucleotide sequence ID" value="NZ_FPIY01000001.1"/>
</dbReference>
<gene>
    <name evidence="2" type="ORF">SAMN05660313_00821</name>
</gene>
<reference evidence="3" key="1">
    <citation type="submission" date="2016-11" db="EMBL/GenBank/DDBJ databases">
        <authorList>
            <person name="Varghese N."/>
            <person name="Submissions S."/>
        </authorList>
    </citation>
    <scope>NUCLEOTIDE SEQUENCE [LARGE SCALE GENOMIC DNA]</scope>
    <source>
        <strain evidence="3">DSM 24786</strain>
    </source>
</reference>
<dbReference type="STRING" id="76595.SAMN05660313_00821"/>
<name>A0A1K1MUB1_9FLAO</name>
<dbReference type="SUPFAM" id="SSF48498">
    <property type="entry name" value="Tetracyclin repressor-like, C-terminal domain"/>
    <property type="match status" value="1"/>
</dbReference>
<dbReference type="Proteomes" id="UP000183257">
    <property type="component" value="Unassembled WGS sequence"/>
</dbReference>
<evidence type="ECO:0000259" key="1">
    <source>
        <dbReference type="Pfam" id="PF17931"/>
    </source>
</evidence>
<dbReference type="InterPro" id="IPR041673">
    <property type="entry name" value="TetR_C_23"/>
</dbReference>
<protein>
    <recommendedName>
        <fullName evidence="1">Tetracyclin repressor-like C-terminal domain-containing protein</fullName>
    </recommendedName>
</protein>
<dbReference type="OrthoDB" id="977687at2"/>
<dbReference type="Pfam" id="PF17931">
    <property type="entry name" value="TetR_C_23"/>
    <property type="match status" value="1"/>
</dbReference>
<dbReference type="EMBL" id="FPIY01000001">
    <property type="protein sequence ID" value="SFW25550.1"/>
    <property type="molecule type" value="Genomic_DNA"/>
</dbReference>
<evidence type="ECO:0000313" key="3">
    <source>
        <dbReference type="Proteomes" id="UP000183257"/>
    </source>
</evidence>
<organism evidence="2 3">
    <name type="scientific">Cellulophaga fucicola</name>
    <dbReference type="NCBI Taxonomy" id="76595"/>
    <lineage>
        <taxon>Bacteria</taxon>
        <taxon>Pseudomonadati</taxon>
        <taxon>Bacteroidota</taxon>
        <taxon>Flavobacteriia</taxon>
        <taxon>Flavobacteriales</taxon>
        <taxon>Flavobacteriaceae</taxon>
        <taxon>Cellulophaga</taxon>
    </lineage>
</organism>
<feature type="domain" description="Tetracyclin repressor-like C-terminal" evidence="1">
    <location>
        <begin position="84"/>
        <end position="210"/>
    </location>
</feature>
<accession>A0A1K1MUB1</accession>
<keyword evidence="3" id="KW-1185">Reference proteome</keyword>